<evidence type="ECO:0000313" key="2">
    <source>
        <dbReference type="EMBL" id="GFZ32168.1"/>
    </source>
</evidence>
<proteinExistence type="predicted"/>
<sequence>MSGNQLTTIVIVIALSIYIISQQLGERKVRKLTFILIPLFAIYETYNFMPKSIIPSNQLVQVMLTVLVGFIAGVIQSKYTKIYYKENKLYMRGGKEALIAWISLVLFRFLIRTIFNGINTNTSFQASEWILYAGIAASFGFRSIFLYLKHPQIGEFFSKGGRTE</sequence>
<evidence type="ECO:0008006" key="4">
    <source>
        <dbReference type="Google" id="ProtNLM"/>
    </source>
</evidence>
<evidence type="ECO:0000313" key="3">
    <source>
        <dbReference type="Proteomes" id="UP000663802"/>
    </source>
</evidence>
<accession>A0ABQ1EBH4</accession>
<keyword evidence="3" id="KW-1185">Reference proteome</keyword>
<feature type="transmembrane region" description="Helical" evidence="1">
    <location>
        <begin position="60"/>
        <end position="77"/>
    </location>
</feature>
<keyword evidence="1" id="KW-0472">Membrane</keyword>
<evidence type="ECO:0000256" key="1">
    <source>
        <dbReference type="SAM" id="Phobius"/>
    </source>
</evidence>
<feature type="transmembrane region" description="Helical" evidence="1">
    <location>
        <begin position="6"/>
        <end position="25"/>
    </location>
</feature>
<dbReference type="EMBL" id="BMBA01000002">
    <property type="protein sequence ID" value="GFZ32168.1"/>
    <property type="molecule type" value="Genomic_DNA"/>
</dbReference>
<gene>
    <name evidence="2" type="ORF">CSC2_26940</name>
</gene>
<feature type="transmembrane region" description="Helical" evidence="1">
    <location>
        <begin position="130"/>
        <end position="148"/>
    </location>
</feature>
<feature type="transmembrane region" description="Helical" evidence="1">
    <location>
        <begin position="32"/>
        <end position="48"/>
    </location>
</feature>
<feature type="transmembrane region" description="Helical" evidence="1">
    <location>
        <begin position="98"/>
        <end position="118"/>
    </location>
</feature>
<protein>
    <recommendedName>
        <fullName evidence="4">DUF1453 family protein</fullName>
    </recommendedName>
</protein>
<comment type="caution">
    <text evidence="2">The sequence shown here is derived from an EMBL/GenBank/DDBJ whole genome shotgun (WGS) entry which is preliminary data.</text>
</comment>
<dbReference type="Proteomes" id="UP000663802">
    <property type="component" value="Unassembled WGS sequence"/>
</dbReference>
<keyword evidence="1" id="KW-1133">Transmembrane helix</keyword>
<dbReference type="RefSeq" id="WP_206870430.1">
    <property type="nucleotide sequence ID" value="NZ_BMBA01000002.1"/>
</dbReference>
<organism evidence="2 3">
    <name type="scientific">Clostridium zeae</name>
    <dbReference type="NCBI Taxonomy" id="2759022"/>
    <lineage>
        <taxon>Bacteria</taxon>
        <taxon>Bacillati</taxon>
        <taxon>Bacillota</taxon>
        <taxon>Clostridia</taxon>
        <taxon>Eubacteriales</taxon>
        <taxon>Clostridiaceae</taxon>
        <taxon>Clostridium</taxon>
    </lineage>
</organism>
<reference evidence="2 3" key="1">
    <citation type="journal article" date="2021" name="Int. J. Syst. Evol. Microbiol.">
        <title>Clostridium zeae sp. nov., isolated from corn silage.</title>
        <authorList>
            <person name="Kobayashi H."/>
            <person name="Tanizawa Y."/>
            <person name="Yagura M."/>
            <person name="Sakamoto M."/>
            <person name="Ohkuma M."/>
            <person name="Tohno M."/>
        </authorList>
    </citation>
    <scope>NUCLEOTIDE SEQUENCE [LARGE SCALE GENOMIC DNA]</scope>
    <source>
        <strain evidence="2 3">CSC2</strain>
    </source>
</reference>
<name>A0ABQ1EBH4_9CLOT</name>
<keyword evidence="1" id="KW-0812">Transmembrane</keyword>